<reference evidence="2 3" key="1">
    <citation type="submission" date="2016-03" db="EMBL/GenBank/DDBJ databases">
        <title>Draft genome sequence of the Fonsecaea monophora CBS 269.37.</title>
        <authorList>
            <person name="Bombassaro A."/>
            <person name="Vinicius W.A."/>
            <person name="De Hoog S."/>
            <person name="Sun J."/>
            <person name="Souza E.M."/>
            <person name="Raittz R.T."/>
            <person name="Costa F."/>
            <person name="Leao A.C."/>
            <person name="Tadra-Sfeir M.Z."/>
            <person name="Baura V."/>
            <person name="Balsanelli E."/>
            <person name="Pedrosa F.O."/>
            <person name="Moreno L.F."/>
            <person name="Steffens M.B."/>
            <person name="Xi L."/>
            <person name="Bocca A.L."/>
            <person name="Felipe M.S."/>
            <person name="Teixeira M."/>
            <person name="Telles Filho F.Q."/>
            <person name="Azevedo C.M."/>
            <person name="Gomes R."/>
            <person name="Vicente V.A."/>
        </authorList>
    </citation>
    <scope>NUCLEOTIDE SEQUENCE [LARGE SCALE GENOMIC DNA]</scope>
    <source>
        <strain evidence="2 3">CBS 269.37</strain>
    </source>
</reference>
<dbReference type="Proteomes" id="UP000077002">
    <property type="component" value="Unassembled WGS sequence"/>
</dbReference>
<protein>
    <submittedName>
        <fullName evidence="2">Uncharacterized protein</fullName>
    </submittedName>
</protein>
<sequence length="180" mass="20191">MRARKRSGEEIATPISPRSPGCSSDFAATLWPESSKHAHFHDLLAAIVGDRGYEHRPEVFDHYDAESVAWADSLGFHRIGSSIWIGRGSQPKSLMMREDPYHPPTFVRPIKDTLPKSILGELNDVGFLEAAHNNTFSRSWLTISDSLLLTRRRILFCTLPHNAFSLKVSLGLCNNLPQLL</sequence>
<proteinExistence type="predicted"/>
<dbReference type="CDD" id="cd00347">
    <property type="entry name" value="Flavin_utilizing_monoxygenases"/>
    <property type="match status" value="1"/>
</dbReference>
<dbReference type="GeneID" id="34601452"/>
<evidence type="ECO:0000256" key="1">
    <source>
        <dbReference type="SAM" id="MobiDB-lite"/>
    </source>
</evidence>
<gene>
    <name evidence="2" type="ORF">AYO21_06292</name>
</gene>
<dbReference type="OrthoDB" id="508139at2759"/>
<comment type="caution">
    <text evidence="2">The sequence shown here is derived from an EMBL/GenBank/DDBJ whole genome shotgun (WGS) entry which is preliminary data.</text>
</comment>
<dbReference type="AlphaFoldDB" id="A0A177F5H2"/>
<keyword evidence="3" id="KW-1185">Reference proteome</keyword>
<dbReference type="EMBL" id="LVKK01000043">
    <property type="protein sequence ID" value="OAG39464.1"/>
    <property type="molecule type" value="Genomic_DNA"/>
</dbReference>
<dbReference type="RefSeq" id="XP_022511416.1">
    <property type="nucleotide sequence ID" value="XM_022656253.1"/>
</dbReference>
<evidence type="ECO:0000313" key="3">
    <source>
        <dbReference type="Proteomes" id="UP000077002"/>
    </source>
</evidence>
<evidence type="ECO:0000313" key="2">
    <source>
        <dbReference type="EMBL" id="OAG39464.1"/>
    </source>
</evidence>
<name>A0A177F5H2_9EURO</name>
<organism evidence="2 3">
    <name type="scientific">Fonsecaea monophora</name>
    <dbReference type="NCBI Taxonomy" id="254056"/>
    <lineage>
        <taxon>Eukaryota</taxon>
        <taxon>Fungi</taxon>
        <taxon>Dikarya</taxon>
        <taxon>Ascomycota</taxon>
        <taxon>Pezizomycotina</taxon>
        <taxon>Eurotiomycetes</taxon>
        <taxon>Chaetothyriomycetidae</taxon>
        <taxon>Chaetothyriales</taxon>
        <taxon>Herpotrichiellaceae</taxon>
        <taxon>Fonsecaea</taxon>
    </lineage>
</organism>
<accession>A0A177F5H2</accession>
<feature type="region of interest" description="Disordered" evidence="1">
    <location>
        <begin position="1"/>
        <end position="23"/>
    </location>
</feature>